<reference evidence="2" key="1">
    <citation type="submission" date="2023-04" db="EMBL/GenBank/DDBJ databases">
        <authorList>
            <person name="Vijverberg K."/>
            <person name="Xiong W."/>
            <person name="Schranz E."/>
        </authorList>
    </citation>
    <scope>NUCLEOTIDE SEQUENCE</scope>
</reference>
<sequence>MKKLDNEEELKKSTKLHKDSSQGHYRNSAQINDESVFQEPVACPSTIHVSQQSLNNLDQEPPFPQNEVTPTADQDGPGAVKIATTAFAAVKNATTTFEDVLDSFSTASTPFFSSKPRKLYADNQNTGVVNEGNLGNYSVNDTDQINRMGASGGYGQGLEINSSEEDLSHPPGFSNQCFSFSENNQSNTGGIEKNNSFLEELQKTIAVGEALGYNMDGCMDHVIEILQGHVQRQVPK</sequence>
<accession>A0AA35YQ67</accession>
<feature type="region of interest" description="Disordered" evidence="1">
    <location>
        <begin position="1"/>
        <end position="37"/>
    </location>
</feature>
<feature type="compositionally biased region" description="Polar residues" evidence="1">
    <location>
        <begin position="22"/>
        <end position="35"/>
    </location>
</feature>
<dbReference type="EMBL" id="OX465079">
    <property type="protein sequence ID" value="CAI9278084.1"/>
    <property type="molecule type" value="Genomic_DNA"/>
</dbReference>
<keyword evidence="3" id="KW-1185">Reference proteome</keyword>
<gene>
    <name evidence="2" type="ORF">LSALG_LOCUS17980</name>
</gene>
<organism evidence="2 3">
    <name type="scientific">Lactuca saligna</name>
    <name type="common">Willowleaf lettuce</name>
    <dbReference type="NCBI Taxonomy" id="75948"/>
    <lineage>
        <taxon>Eukaryota</taxon>
        <taxon>Viridiplantae</taxon>
        <taxon>Streptophyta</taxon>
        <taxon>Embryophyta</taxon>
        <taxon>Tracheophyta</taxon>
        <taxon>Spermatophyta</taxon>
        <taxon>Magnoliopsida</taxon>
        <taxon>eudicotyledons</taxon>
        <taxon>Gunneridae</taxon>
        <taxon>Pentapetalae</taxon>
        <taxon>asterids</taxon>
        <taxon>campanulids</taxon>
        <taxon>Asterales</taxon>
        <taxon>Asteraceae</taxon>
        <taxon>Cichorioideae</taxon>
        <taxon>Cichorieae</taxon>
        <taxon>Lactucinae</taxon>
        <taxon>Lactuca</taxon>
    </lineage>
</organism>
<feature type="region of interest" description="Disordered" evidence="1">
    <location>
        <begin position="55"/>
        <end position="77"/>
    </location>
</feature>
<dbReference type="AlphaFoldDB" id="A0AA35YQ67"/>
<proteinExistence type="predicted"/>
<name>A0AA35YQ67_LACSI</name>
<feature type="compositionally biased region" description="Basic and acidic residues" evidence="1">
    <location>
        <begin position="9"/>
        <end position="21"/>
    </location>
</feature>
<protein>
    <submittedName>
        <fullName evidence="2">Uncharacterized protein</fullName>
    </submittedName>
</protein>
<dbReference type="Proteomes" id="UP001177003">
    <property type="component" value="Chromosome 3"/>
</dbReference>
<evidence type="ECO:0000313" key="3">
    <source>
        <dbReference type="Proteomes" id="UP001177003"/>
    </source>
</evidence>
<evidence type="ECO:0000256" key="1">
    <source>
        <dbReference type="SAM" id="MobiDB-lite"/>
    </source>
</evidence>
<evidence type="ECO:0000313" key="2">
    <source>
        <dbReference type="EMBL" id="CAI9278084.1"/>
    </source>
</evidence>